<evidence type="ECO:0000259" key="2">
    <source>
        <dbReference type="PROSITE" id="PS50943"/>
    </source>
</evidence>
<dbReference type="InterPro" id="IPR052345">
    <property type="entry name" value="Rad_response_metalloprotease"/>
</dbReference>
<sequence length="378" mass="42747">METHTNPFQPARLRLARLFHGLTHAELGARASSSRQFMHQLESGIKTPNELMVNVLSEQLEVDPSFFFMPIAEDVVEQQCHFRKQRTTPAKITQQVLARGTLFSETVSKLEEYLDLPEVDFPEIPVNSRLDVEQAAERCRKHWGLGVTAPIVNMVRVAENAGAVVTHFEGVSEKVDALSVSRRRPLIVMSTSKGSGCRSRFDIGHEIGHLVMHQGIETGDHETESQANHFAAAFLFPRSAFVAEFPRDKKLNWTTLYQLKLKYKISVAAILYRAHHHLGLIDATQYRAAQIYLSRSTQKKTEKYDEAVAMEQPELLGNAFRALLEEEEVDAEHFASQIAINPNLLEKLTGVPHTQKPTPKNRQNIIDLLEIIKAKQNQ</sequence>
<dbReference type="SUPFAM" id="SSF47413">
    <property type="entry name" value="lambda repressor-like DNA-binding domains"/>
    <property type="match status" value="1"/>
</dbReference>
<dbReference type="Pfam" id="PF06114">
    <property type="entry name" value="Peptidase_M78"/>
    <property type="match status" value="1"/>
</dbReference>
<protein>
    <submittedName>
        <fullName evidence="3">Helix-turn-helix domain-containing protein</fullName>
    </submittedName>
</protein>
<dbReference type="Proteomes" id="UP001595741">
    <property type="component" value="Unassembled WGS sequence"/>
</dbReference>
<dbReference type="InterPro" id="IPR010359">
    <property type="entry name" value="IrrE_HExxH"/>
</dbReference>
<dbReference type="CDD" id="cd00093">
    <property type="entry name" value="HTH_XRE"/>
    <property type="match status" value="1"/>
</dbReference>
<reference evidence="4" key="1">
    <citation type="journal article" date="2019" name="Int. J. Syst. Evol. Microbiol.">
        <title>The Global Catalogue of Microorganisms (GCM) 10K type strain sequencing project: providing services to taxonomists for standard genome sequencing and annotation.</title>
        <authorList>
            <consortium name="The Broad Institute Genomics Platform"/>
            <consortium name="The Broad Institute Genome Sequencing Center for Infectious Disease"/>
            <person name="Wu L."/>
            <person name="Ma J."/>
        </authorList>
    </citation>
    <scope>NUCLEOTIDE SEQUENCE [LARGE SCALE GENOMIC DNA]</scope>
    <source>
        <strain evidence="4">KCTC 42742</strain>
    </source>
</reference>
<dbReference type="InterPro" id="IPR010982">
    <property type="entry name" value="Lambda_DNA-bd_dom_sf"/>
</dbReference>
<evidence type="ECO:0000256" key="1">
    <source>
        <dbReference type="ARBA" id="ARBA00007227"/>
    </source>
</evidence>
<dbReference type="InterPro" id="IPR001387">
    <property type="entry name" value="Cro/C1-type_HTH"/>
</dbReference>
<keyword evidence="4" id="KW-1185">Reference proteome</keyword>
<name>A0ABV7R9P1_9NEIS</name>
<dbReference type="PROSITE" id="PS50943">
    <property type="entry name" value="HTH_CROC1"/>
    <property type="match status" value="1"/>
</dbReference>
<evidence type="ECO:0000313" key="4">
    <source>
        <dbReference type="Proteomes" id="UP001595741"/>
    </source>
</evidence>
<dbReference type="SMART" id="SM00530">
    <property type="entry name" value="HTH_XRE"/>
    <property type="match status" value="1"/>
</dbReference>
<feature type="domain" description="HTH cro/C1-type" evidence="2">
    <location>
        <begin position="13"/>
        <end position="67"/>
    </location>
</feature>
<dbReference type="PANTHER" id="PTHR43236">
    <property type="entry name" value="ANTITOXIN HIGA1"/>
    <property type="match status" value="1"/>
</dbReference>
<comment type="similarity">
    <text evidence="1">Belongs to the short-chain fatty acyl-CoA assimilation regulator (ScfR) family.</text>
</comment>
<dbReference type="EMBL" id="JBHRXN010000004">
    <property type="protein sequence ID" value="MFC3530930.1"/>
    <property type="molecule type" value="Genomic_DNA"/>
</dbReference>
<dbReference type="RefSeq" id="WP_386087810.1">
    <property type="nucleotide sequence ID" value="NZ_JBHRXN010000004.1"/>
</dbReference>
<dbReference type="Gene3D" id="1.10.260.40">
    <property type="entry name" value="lambda repressor-like DNA-binding domains"/>
    <property type="match status" value="1"/>
</dbReference>
<accession>A0ABV7R9P1</accession>
<dbReference type="PANTHER" id="PTHR43236:SF1">
    <property type="entry name" value="BLL7220 PROTEIN"/>
    <property type="match status" value="1"/>
</dbReference>
<dbReference type="Gene3D" id="1.10.10.2910">
    <property type="match status" value="1"/>
</dbReference>
<gene>
    <name evidence="3" type="ORF">ACFOLG_01915</name>
</gene>
<organism evidence="3 4">
    <name type="scientific">Vogesella facilis</name>
    <dbReference type="NCBI Taxonomy" id="1655232"/>
    <lineage>
        <taxon>Bacteria</taxon>
        <taxon>Pseudomonadati</taxon>
        <taxon>Pseudomonadota</taxon>
        <taxon>Betaproteobacteria</taxon>
        <taxon>Neisseriales</taxon>
        <taxon>Chromobacteriaceae</taxon>
        <taxon>Vogesella</taxon>
    </lineage>
</organism>
<comment type="caution">
    <text evidence="3">The sequence shown here is derived from an EMBL/GenBank/DDBJ whole genome shotgun (WGS) entry which is preliminary data.</text>
</comment>
<evidence type="ECO:0000313" key="3">
    <source>
        <dbReference type="EMBL" id="MFC3530930.1"/>
    </source>
</evidence>
<proteinExistence type="inferred from homology"/>